<keyword evidence="2" id="KW-0233">DNA recombination</keyword>
<dbReference type="Gene3D" id="1.10.443.10">
    <property type="entry name" value="Intergrase catalytic core"/>
    <property type="match status" value="1"/>
</dbReference>
<gene>
    <name evidence="5" type="ORF">G3I70_08065</name>
</gene>
<protein>
    <recommendedName>
        <fullName evidence="4">DNA-binding phage zinc finger domain-containing protein</fullName>
    </recommendedName>
</protein>
<dbReference type="Gene3D" id="1.10.150.130">
    <property type="match status" value="1"/>
</dbReference>
<evidence type="ECO:0000256" key="1">
    <source>
        <dbReference type="ARBA" id="ARBA00023125"/>
    </source>
</evidence>
<evidence type="ECO:0000256" key="2">
    <source>
        <dbReference type="ARBA" id="ARBA00023172"/>
    </source>
</evidence>
<dbReference type="InterPro" id="IPR056911">
    <property type="entry name" value="Phage_Znf_bind_put"/>
</dbReference>
<comment type="caution">
    <text evidence="5">The sequence shown here is derived from an EMBL/GenBank/DDBJ whole genome shotgun (WGS) entry which is preliminary data.</text>
</comment>
<feature type="region of interest" description="Disordered" evidence="3">
    <location>
        <begin position="562"/>
        <end position="581"/>
    </location>
</feature>
<dbReference type="RefSeq" id="WP_163054184.1">
    <property type="nucleotide sequence ID" value="NZ_JAAGLI010000208.1"/>
</dbReference>
<dbReference type="GO" id="GO:0006310">
    <property type="term" value="P:DNA recombination"/>
    <property type="evidence" value="ECO:0007669"/>
    <property type="project" value="UniProtKB-KW"/>
</dbReference>
<dbReference type="GO" id="GO:0015074">
    <property type="term" value="P:DNA integration"/>
    <property type="evidence" value="ECO:0007669"/>
    <property type="project" value="InterPro"/>
</dbReference>
<dbReference type="Proteomes" id="UP000475532">
    <property type="component" value="Unassembled WGS sequence"/>
</dbReference>
<evidence type="ECO:0000256" key="3">
    <source>
        <dbReference type="SAM" id="MobiDB-lite"/>
    </source>
</evidence>
<dbReference type="InterPro" id="IPR011010">
    <property type="entry name" value="DNA_brk_join_enz"/>
</dbReference>
<sequence length="581" mass="64125">MAYAERRGDYWRGRYRNPPGVTPKWGTVSAYPDGDPAHPAGDPFTTKAEALAAANNKEAEIRRLVAQWEGPPVDGVTLDQWKRLLAGRRRAHGRGHDPYAGEITLREWVQTRWLPAQDIEDSSRTVYDQHLRLRIYPTLGDWPINTLYDREQIQAWEIALRRRYSPNVVNNTRNLLATILGDARAAGLVDDNAATRRRRRGKVAERRTHAARRTRQWATPLEALLLAERCAVLTGRDDDFVMWTTAAWCGLRWGELMGLQRSRVRGDQLVVDVQLEPPDGPFRLRPPKEASYRNDAPDFFGAVDLPPFLGALLARQVASAAPGLCGCGCGGDGFLFTPRRGGHHLHRTYAGGFPWQQATTGMIPARRPRPGRAGGAPARPVLVDVASGWPGEPLSPAWPAAAGPDWAPPAVRGLPRYDQPVVDARAVTCPRCNALPGRPCTTPAGGGHTHHPRIGAARAAGHVREMELASWLPIGQGLTPHKLRHSHRVWLDETGTPAVLAHDRLGHSMPGIGGTYAHVSPLMRAELIARLQDRWEQTLDERLALSPTSPVRVLDELLAARRETPERASSPGRLPITLRAV</sequence>
<accession>A0A6L9QBH9</accession>
<dbReference type="GO" id="GO:0003677">
    <property type="term" value="F:DNA binding"/>
    <property type="evidence" value="ECO:0007669"/>
    <property type="project" value="UniProtKB-KW"/>
</dbReference>
<reference evidence="5 6" key="1">
    <citation type="submission" date="2020-01" db="EMBL/GenBank/DDBJ databases">
        <title>Insect and environment-associated Actinomycetes.</title>
        <authorList>
            <person name="Currrie C."/>
            <person name="Chevrette M."/>
            <person name="Carlson C."/>
            <person name="Stubbendieck R."/>
            <person name="Wendt-Pienkowski E."/>
        </authorList>
    </citation>
    <scope>NUCLEOTIDE SEQUENCE [LARGE SCALE GENOMIC DNA]</scope>
    <source>
        <strain evidence="5 6">SID10258</strain>
    </source>
</reference>
<dbReference type="EMBL" id="JAAGLI010000208">
    <property type="protein sequence ID" value="NEA22442.1"/>
    <property type="molecule type" value="Genomic_DNA"/>
</dbReference>
<dbReference type="Pfam" id="PF24623">
    <property type="entry name" value="Phage_zn_bind_8"/>
    <property type="match status" value="1"/>
</dbReference>
<evidence type="ECO:0000259" key="4">
    <source>
        <dbReference type="Pfam" id="PF24623"/>
    </source>
</evidence>
<name>A0A6L9QBH9_9ACTN</name>
<dbReference type="AlphaFoldDB" id="A0A6L9QBH9"/>
<keyword evidence="1" id="KW-0238">DNA-binding</keyword>
<feature type="domain" description="DNA-binding phage zinc finger" evidence="4">
    <location>
        <begin position="421"/>
        <end position="460"/>
    </location>
</feature>
<proteinExistence type="predicted"/>
<evidence type="ECO:0000313" key="5">
    <source>
        <dbReference type="EMBL" id="NEA22442.1"/>
    </source>
</evidence>
<dbReference type="InterPro" id="IPR010998">
    <property type="entry name" value="Integrase_recombinase_N"/>
</dbReference>
<evidence type="ECO:0000313" key="6">
    <source>
        <dbReference type="Proteomes" id="UP000475532"/>
    </source>
</evidence>
<organism evidence="5 6">
    <name type="scientific">Actinomadura bangladeshensis</name>
    <dbReference type="NCBI Taxonomy" id="453573"/>
    <lineage>
        <taxon>Bacteria</taxon>
        <taxon>Bacillati</taxon>
        <taxon>Actinomycetota</taxon>
        <taxon>Actinomycetes</taxon>
        <taxon>Streptosporangiales</taxon>
        <taxon>Thermomonosporaceae</taxon>
        <taxon>Actinomadura</taxon>
    </lineage>
</organism>
<dbReference type="InterPro" id="IPR013762">
    <property type="entry name" value="Integrase-like_cat_sf"/>
</dbReference>
<dbReference type="SUPFAM" id="SSF56349">
    <property type="entry name" value="DNA breaking-rejoining enzymes"/>
    <property type="match status" value="2"/>
</dbReference>